<keyword evidence="8" id="KW-1185">Reference proteome</keyword>
<dbReference type="PANTHER" id="PTHR48029">
    <property type="entry name" value="NUCLEOLAR PROTEIN 8"/>
    <property type="match status" value="1"/>
</dbReference>
<feature type="compositionally biased region" description="Basic and acidic residues" evidence="5">
    <location>
        <begin position="815"/>
        <end position="824"/>
    </location>
</feature>
<dbReference type="Gene3D" id="3.30.70.330">
    <property type="match status" value="1"/>
</dbReference>
<feature type="compositionally biased region" description="Low complexity" evidence="5">
    <location>
        <begin position="577"/>
        <end position="592"/>
    </location>
</feature>
<keyword evidence="3" id="KW-0539">Nucleus</keyword>
<dbReference type="InterPro" id="IPR035979">
    <property type="entry name" value="RBD_domain_sf"/>
</dbReference>
<dbReference type="SUPFAM" id="SSF54928">
    <property type="entry name" value="RNA-binding domain, RBD"/>
    <property type="match status" value="1"/>
</dbReference>
<feature type="region of interest" description="Disordered" evidence="5">
    <location>
        <begin position="544"/>
        <end position="692"/>
    </location>
</feature>
<feature type="compositionally biased region" description="Polar residues" evidence="5">
    <location>
        <begin position="1012"/>
        <end position="1026"/>
    </location>
</feature>
<comment type="caution">
    <text evidence="7">The sequence shown here is derived from an EMBL/GenBank/DDBJ whole genome shotgun (WGS) entry which is preliminary data.</text>
</comment>
<dbReference type="InterPro" id="IPR034138">
    <property type="entry name" value="NOP8_RRM"/>
</dbReference>
<feature type="region of interest" description="Disordered" evidence="5">
    <location>
        <begin position="933"/>
        <end position="1026"/>
    </location>
</feature>
<dbReference type="GO" id="GO:0005730">
    <property type="term" value="C:nucleolus"/>
    <property type="evidence" value="ECO:0007669"/>
    <property type="project" value="UniProtKB-SubCell"/>
</dbReference>
<feature type="compositionally biased region" description="Low complexity" evidence="5">
    <location>
        <begin position="673"/>
        <end position="685"/>
    </location>
</feature>
<organism evidence="7 8">
    <name type="scientific">Bugula neritina</name>
    <name type="common">Brown bryozoan</name>
    <name type="synonym">Sertularia neritina</name>
    <dbReference type="NCBI Taxonomy" id="10212"/>
    <lineage>
        <taxon>Eukaryota</taxon>
        <taxon>Metazoa</taxon>
        <taxon>Spiralia</taxon>
        <taxon>Lophotrochozoa</taxon>
        <taxon>Bryozoa</taxon>
        <taxon>Gymnolaemata</taxon>
        <taxon>Cheilostomatida</taxon>
        <taxon>Flustrina</taxon>
        <taxon>Buguloidea</taxon>
        <taxon>Bugulidae</taxon>
        <taxon>Bugula</taxon>
    </lineage>
</organism>
<dbReference type="Pfam" id="PF00076">
    <property type="entry name" value="RRM_1"/>
    <property type="match status" value="1"/>
</dbReference>
<feature type="compositionally biased region" description="Acidic residues" evidence="5">
    <location>
        <begin position="998"/>
        <end position="1008"/>
    </location>
</feature>
<reference evidence="7" key="1">
    <citation type="submission" date="2020-06" db="EMBL/GenBank/DDBJ databases">
        <title>Draft genome of Bugula neritina, a colonial animal packing powerful symbionts and potential medicines.</title>
        <authorList>
            <person name="Rayko M."/>
        </authorList>
    </citation>
    <scope>NUCLEOTIDE SEQUENCE [LARGE SCALE GENOMIC DNA]</scope>
    <source>
        <strain evidence="7">Kwan_BN1</strain>
    </source>
</reference>
<feature type="domain" description="RRM" evidence="6">
    <location>
        <begin position="4"/>
        <end position="85"/>
    </location>
</feature>
<feature type="compositionally biased region" description="Polar residues" evidence="5">
    <location>
        <begin position="323"/>
        <end position="338"/>
    </location>
</feature>
<evidence type="ECO:0000256" key="3">
    <source>
        <dbReference type="ARBA" id="ARBA00023242"/>
    </source>
</evidence>
<feature type="compositionally biased region" description="Low complexity" evidence="5">
    <location>
        <begin position="341"/>
        <end position="387"/>
    </location>
</feature>
<dbReference type="PANTHER" id="PTHR48029:SF1">
    <property type="entry name" value="NUCLEOLAR PROTEIN 8"/>
    <property type="match status" value="1"/>
</dbReference>
<evidence type="ECO:0000313" key="7">
    <source>
        <dbReference type="EMBL" id="KAF6038324.1"/>
    </source>
</evidence>
<dbReference type="EMBL" id="VXIV02000429">
    <property type="protein sequence ID" value="KAF6038324.1"/>
    <property type="molecule type" value="Genomic_DNA"/>
</dbReference>
<sequence>MELMRMFVGGLPKHIAEEELRTRFTKYGKITTVDIKNKHNPTGEWNKTFAYLNIYMTQQGFQKCRSQLNNTTWRDGKITIQLAKQDACSKYAEERKSHVESDRNTEADTPASVIPTVKKGAVPGTPLPENENWVVTKYQRVVPVMNIRSKDKKKIIKYDPSKHCHQIKKLDNGKNIEHTNDEVAVSQLSWVLEEQESTSSESYRAKIGNFTDKTNKNTNGRSAAEILMTRAEKRKQAILEDDMEIVAGTDISQTSTKVKPISTAKSIDSNAKPSQNADLSRFDSDSDNDFEPEIKKKTKQLSPKSKNTRRAFPGTAAFSLDNVLNNGSDVPMGSQNKHGSTETNASSNSTDSNAPSNSTDSNAPSDSTDSNASSDSTDSNASSESESGVAEPTNVSTKKKTKNKVEKRSKINSQKSPVLLHKTSDSSTEMESANNKFPENSVKNIESQLENIKQKIPEQIHTLTSFLSSAVQSANLSSVLKEKMAGSKSECDSGSNTSATPVSNASSADALVFLLESAVSIIKSAKKTDSEALSKNLAVLNSESDKPVPQSLTGNSHLAQPSFSSDESESEVKQPTRRLSSSSHTSQDSSSTDDSESRIPQSKPDVCSSSNRNSSSLQNADVSKSKPLMLITKGEKQTTDTSSDSSDSENSVPDDLHRKPSLMSKKTSSCEDNSSANKNSSSVVVGPKANGKVKNFISVAEKRELANQKRLEALANKSKEMKDQKLAIQKSLSNLDKNAANNKRIVFDSDSDDDVEQPVAKTLKTDDPNSSKNKKLLNLQKTFNDDNRFKLTERFLESDSDNEDEAENCATAEQVEAKETATDERRRNLEILQSVVGSKNIRIDHPSSSVSSKAKKIADTPAAVFRDVSSIHFDPTNKAQTMLVNPTTEPKKAKKPRKSKKLEGVDPVVGSELAPEIDSSRFFEVSADLKNSVTGVGQTESKGVTFGFLPDETTENPSMDSLEIQTDVDRDDNPTAGSEVSFNKYKNPFDPNNGAMLFDDESDENDEENPNKESGPTSSSVSETATNKDSLAINTVVDWFFFTQEDPRLKDGAKRFSKTLGDEKLREKWEVIKPKLIENYRLKSKRALKKAKTSKVSIIKKRFTDKSAKKRTWQFNY</sequence>
<feature type="compositionally biased region" description="Polar residues" evidence="5">
    <location>
        <begin position="550"/>
        <end position="565"/>
    </location>
</feature>
<protein>
    <submittedName>
        <fullName evidence="7">NOL8</fullName>
    </submittedName>
</protein>
<dbReference type="SMART" id="SM00360">
    <property type="entry name" value="RRM"/>
    <property type="match status" value="1"/>
</dbReference>
<proteinExistence type="predicted"/>
<evidence type="ECO:0000259" key="6">
    <source>
        <dbReference type="PROSITE" id="PS50102"/>
    </source>
</evidence>
<dbReference type="CDD" id="cd12226">
    <property type="entry name" value="RRM_NOL8"/>
    <property type="match status" value="1"/>
</dbReference>
<comment type="subcellular location">
    <subcellularLocation>
        <location evidence="1">Nucleus</location>
        <location evidence="1">Nucleolus</location>
    </subcellularLocation>
</comment>
<dbReference type="InterPro" id="IPR012677">
    <property type="entry name" value="Nucleotide-bd_a/b_plait_sf"/>
</dbReference>
<evidence type="ECO:0000256" key="2">
    <source>
        <dbReference type="ARBA" id="ARBA00022884"/>
    </source>
</evidence>
<feature type="compositionally biased region" description="Polar residues" evidence="5">
    <location>
        <begin position="933"/>
        <end position="942"/>
    </location>
</feature>
<dbReference type="InterPro" id="IPR000504">
    <property type="entry name" value="RRM_dom"/>
</dbReference>
<accession>A0A7J7KKC2</accession>
<feature type="region of interest" description="Disordered" evidence="5">
    <location>
        <begin position="747"/>
        <end position="777"/>
    </location>
</feature>
<evidence type="ECO:0000256" key="1">
    <source>
        <dbReference type="ARBA" id="ARBA00004604"/>
    </source>
</evidence>
<name>A0A7J7KKC2_BUGNE</name>
<dbReference type="Proteomes" id="UP000593567">
    <property type="component" value="Unassembled WGS sequence"/>
</dbReference>
<evidence type="ECO:0000313" key="8">
    <source>
        <dbReference type="Proteomes" id="UP000593567"/>
    </source>
</evidence>
<dbReference type="OrthoDB" id="21643at2759"/>
<feature type="region of interest" description="Disordered" evidence="5">
    <location>
        <begin position="795"/>
        <end position="824"/>
    </location>
</feature>
<feature type="region of interest" description="Disordered" evidence="5">
    <location>
        <begin position="885"/>
        <end position="907"/>
    </location>
</feature>
<feature type="compositionally biased region" description="Polar residues" evidence="5">
    <location>
        <begin position="254"/>
        <end position="278"/>
    </location>
</feature>
<feature type="region of interest" description="Disordered" evidence="5">
    <location>
        <begin position="254"/>
        <end position="311"/>
    </location>
</feature>
<gene>
    <name evidence="7" type="ORF">EB796_003361</name>
</gene>
<dbReference type="GO" id="GO:0003723">
    <property type="term" value="F:RNA binding"/>
    <property type="evidence" value="ECO:0007669"/>
    <property type="project" value="UniProtKB-UniRule"/>
</dbReference>
<dbReference type="PROSITE" id="PS50102">
    <property type="entry name" value="RRM"/>
    <property type="match status" value="1"/>
</dbReference>
<evidence type="ECO:0000256" key="5">
    <source>
        <dbReference type="SAM" id="MobiDB-lite"/>
    </source>
</evidence>
<feature type="compositionally biased region" description="Acidic residues" evidence="5">
    <location>
        <begin position="798"/>
        <end position="807"/>
    </location>
</feature>
<feature type="region of interest" description="Disordered" evidence="5">
    <location>
        <begin position="323"/>
        <end position="439"/>
    </location>
</feature>
<keyword evidence="2 4" id="KW-0694">RNA-binding</keyword>
<feature type="compositionally biased region" description="Polar residues" evidence="5">
    <location>
        <begin position="425"/>
        <end position="439"/>
    </location>
</feature>
<dbReference type="AlphaFoldDB" id="A0A7J7KKC2"/>
<evidence type="ECO:0000256" key="4">
    <source>
        <dbReference type="PROSITE-ProRule" id="PRU00176"/>
    </source>
</evidence>